<gene>
    <name evidence="2" type="ORF">M878_44275</name>
</gene>
<protein>
    <recommendedName>
        <fullName evidence="1">NADPH-dependent FMN reductase-like domain-containing protein</fullName>
    </recommendedName>
</protein>
<evidence type="ECO:0000259" key="1">
    <source>
        <dbReference type="Pfam" id="PF03358"/>
    </source>
</evidence>
<dbReference type="AlphaFoldDB" id="V6JIF9"/>
<dbReference type="Pfam" id="PF03358">
    <property type="entry name" value="FMN_red"/>
    <property type="match status" value="1"/>
</dbReference>
<name>V6JIF9_STRRC</name>
<dbReference type="PATRIC" id="fig|1352936.5.peg.9190"/>
<dbReference type="InterPro" id="IPR005025">
    <property type="entry name" value="FMN_Rdtase-like_dom"/>
</dbReference>
<dbReference type="STRING" id="1352936.M878_44275"/>
<dbReference type="PANTHER" id="PTHR30543">
    <property type="entry name" value="CHROMATE REDUCTASE"/>
    <property type="match status" value="1"/>
</dbReference>
<evidence type="ECO:0000313" key="2">
    <source>
        <dbReference type="EMBL" id="EST18936.1"/>
    </source>
</evidence>
<keyword evidence="3" id="KW-1185">Reference proteome</keyword>
<dbReference type="GO" id="GO:0005829">
    <property type="term" value="C:cytosol"/>
    <property type="evidence" value="ECO:0007669"/>
    <property type="project" value="TreeGrafter"/>
</dbReference>
<dbReference type="InterPro" id="IPR029039">
    <property type="entry name" value="Flavoprotein-like_sf"/>
</dbReference>
<dbReference type="PANTHER" id="PTHR30543:SF21">
    <property type="entry name" value="NAD(P)H-DEPENDENT FMN REDUCTASE LOT6"/>
    <property type="match status" value="1"/>
</dbReference>
<dbReference type="Gene3D" id="3.40.50.360">
    <property type="match status" value="1"/>
</dbReference>
<feature type="domain" description="NADPH-dependent FMN reductase-like" evidence="1">
    <location>
        <begin position="3"/>
        <end position="86"/>
    </location>
</feature>
<comment type="caution">
    <text evidence="2">The sequence shown here is derived from an EMBL/GenBank/DDBJ whole genome shotgun (WGS) entry which is preliminary data.</text>
</comment>
<proteinExistence type="predicted"/>
<accession>V6JIF9</accession>
<dbReference type="InterPro" id="IPR050712">
    <property type="entry name" value="NAD(P)H-dep_reductase"/>
</dbReference>
<organism evidence="2 3">
    <name type="scientific">Streptomyces roseochromogenus subsp. oscitans DS 12.976</name>
    <dbReference type="NCBI Taxonomy" id="1352936"/>
    <lineage>
        <taxon>Bacteria</taxon>
        <taxon>Bacillati</taxon>
        <taxon>Actinomycetota</taxon>
        <taxon>Actinomycetes</taxon>
        <taxon>Kitasatosporales</taxon>
        <taxon>Streptomycetaceae</taxon>
        <taxon>Streptomyces</taxon>
    </lineage>
</organism>
<evidence type="ECO:0000313" key="3">
    <source>
        <dbReference type="Proteomes" id="UP000017984"/>
    </source>
</evidence>
<dbReference type="GO" id="GO:0016491">
    <property type="term" value="F:oxidoreductase activity"/>
    <property type="evidence" value="ECO:0007669"/>
    <property type="project" value="InterPro"/>
</dbReference>
<dbReference type="Proteomes" id="UP000017984">
    <property type="component" value="Chromosome"/>
</dbReference>
<sequence>MEVMASADALILATPTYHGGMSGLVKNALDYAEDLRGRRAPYFSGRPVGLIALAQGAQGGASALASLRTTVHALRGWPTPLGVAVDTSRTRFDPDGRCQDPHIQSQLEILASQLVDFASCRTVRSLPGANTEPAWA</sequence>
<dbReference type="SUPFAM" id="SSF52218">
    <property type="entry name" value="Flavoproteins"/>
    <property type="match status" value="1"/>
</dbReference>
<reference evidence="2 3" key="1">
    <citation type="journal article" date="2014" name="Genome Announc.">
        <title>Draft Genome Sequence of Streptomyces roseochromogenes subsp. oscitans DS 12.976, Producer of the Aminocoumarin Antibiotic Clorobiocin.</title>
        <authorList>
            <person name="Ruckert C."/>
            <person name="Kalinowski J."/>
            <person name="Heide L."/>
            <person name="Apel A.K."/>
        </authorList>
    </citation>
    <scope>NUCLEOTIDE SEQUENCE [LARGE SCALE GENOMIC DNA]</scope>
    <source>
        <strain evidence="2 3">DS 12.976</strain>
    </source>
</reference>
<dbReference type="GO" id="GO:0010181">
    <property type="term" value="F:FMN binding"/>
    <property type="evidence" value="ECO:0007669"/>
    <property type="project" value="TreeGrafter"/>
</dbReference>
<dbReference type="EMBL" id="AWQX01000386">
    <property type="protein sequence ID" value="EST18936.1"/>
    <property type="molecule type" value="Genomic_DNA"/>
</dbReference>
<dbReference type="HOGENOM" id="CLU_1874333_0_0_11"/>